<comment type="cofactor">
    <cofactor evidence="2">
        <name>Mg(2+)</name>
        <dbReference type="ChEBI" id="CHEBI:18420"/>
    </cofactor>
</comment>
<proteinExistence type="inferred from homology"/>
<dbReference type="PANTHER" id="PTHR11839">
    <property type="entry name" value="UDP/ADP-SUGAR PYROPHOSPHATASE"/>
    <property type="match status" value="1"/>
</dbReference>
<organism evidence="6 7">
    <name type="scientific">Granulosicoccus antarcticus IMCC3135</name>
    <dbReference type="NCBI Taxonomy" id="1192854"/>
    <lineage>
        <taxon>Bacteria</taxon>
        <taxon>Pseudomonadati</taxon>
        <taxon>Pseudomonadota</taxon>
        <taxon>Gammaproteobacteria</taxon>
        <taxon>Chromatiales</taxon>
        <taxon>Granulosicoccaceae</taxon>
        <taxon>Granulosicoccus</taxon>
    </lineage>
</organism>
<keyword evidence="7" id="KW-1185">Reference proteome</keyword>
<dbReference type="InterPro" id="IPR000086">
    <property type="entry name" value="NUDIX_hydrolase_dom"/>
</dbReference>
<dbReference type="GO" id="GO:0034432">
    <property type="term" value="F:bis(5'-adenosyl)-pentaphosphatase activity"/>
    <property type="evidence" value="ECO:0007669"/>
    <property type="project" value="TreeGrafter"/>
</dbReference>
<dbReference type="PANTHER" id="PTHR11839:SF22">
    <property type="entry name" value="NUDIX HYDROLASE 26, CHLOROPLASTIC"/>
    <property type="match status" value="1"/>
</dbReference>
<evidence type="ECO:0000259" key="5">
    <source>
        <dbReference type="PROSITE" id="PS51462"/>
    </source>
</evidence>
<dbReference type="SUPFAM" id="SSF55811">
    <property type="entry name" value="Nudix"/>
    <property type="match status" value="1"/>
</dbReference>
<dbReference type="EC" id="3.6.1.-" evidence="4"/>
<evidence type="ECO:0000256" key="4">
    <source>
        <dbReference type="HAMAP-Rule" id="MF_00298"/>
    </source>
</evidence>
<dbReference type="PRINTS" id="PR00502">
    <property type="entry name" value="NUDIXFAMILY"/>
</dbReference>
<dbReference type="NCBIfam" id="NF001937">
    <property type="entry name" value="PRK00714.1-4"/>
    <property type="match status" value="1"/>
</dbReference>
<dbReference type="Pfam" id="PF00293">
    <property type="entry name" value="NUDIX"/>
    <property type="match status" value="1"/>
</dbReference>
<protein>
    <recommendedName>
        <fullName evidence="4">RNA pyrophosphohydrolase</fullName>
        <ecNumber evidence="4">3.6.1.-</ecNumber>
    </recommendedName>
    <alternativeName>
        <fullName evidence="4">(Di)nucleoside polyphosphate hydrolase</fullName>
    </alternativeName>
</protein>
<dbReference type="Gene3D" id="3.90.79.10">
    <property type="entry name" value="Nucleoside Triphosphate Pyrophosphohydrolase"/>
    <property type="match status" value="1"/>
</dbReference>
<dbReference type="EMBL" id="CP018632">
    <property type="protein sequence ID" value="ASJ74134.1"/>
    <property type="molecule type" value="Genomic_DNA"/>
</dbReference>
<evidence type="ECO:0000256" key="2">
    <source>
        <dbReference type="ARBA" id="ARBA00001946"/>
    </source>
</evidence>
<sequence>MTPEQIAQLPYRPCVGLMIINSDGHVFVGQRIDNVEPAWQMPQGGVEKGETTPLAALRELGEETGLAAADIKIVAESADWFTYDLPHDRVPGIWNGQYRGQKQRWFLLRLLSEDSAINIQTDEPEFNQWRWLEPAQLVDSAVPFKREVYASVLAEFLPLIQKDS</sequence>
<feature type="domain" description="Nudix hydrolase" evidence="5">
    <location>
        <begin position="10"/>
        <end position="154"/>
    </location>
</feature>
<dbReference type="Proteomes" id="UP000250079">
    <property type="component" value="Chromosome"/>
</dbReference>
<name>A0A2Z2P316_9GAMM</name>
<feature type="short sequence motif" description="Nudix box" evidence="4">
    <location>
        <begin position="44"/>
        <end position="65"/>
    </location>
</feature>
<gene>
    <name evidence="6" type="primary">rppH_2</name>
    <name evidence="4" type="synonym">nudH</name>
    <name evidence="4" type="synonym">rppH</name>
    <name evidence="6" type="ORF">IMCC3135_20280</name>
</gene>
<evidence type="ECO:0000256" key="3">
    <source>
        <dbReference type="ARBA" id="ARBA00022801"/>
    </source>
</evidence>
<comment type="similarity">
    <text evidence="4">Belongs to the Nudix hydrolase family. RppH subfamily.</text>
</comment>
<comment type="cofactor">
    <cofactor evidence="4">
        <name>a divalent metal cation</name>
        <dbReference type="ChEBI" id="CHEBI:60240"/>
    </cofactor>
</comment>
<dbReference type="GO" id="GO:0019693">
    <property type="term" value="P:ribose phosphate metabolic process"/>
    <property type="evidence" value="ECO:0007669"/>
    <property type="project" value="TreeGrafter"/>
</dbReference>
<accession>A0A2Z2P316</accession>
<dbReference type="OrthoDB" id="9816040at2"/>
<dbReference type="InterPro" id="IPR020476">
    <property type="entry name" value="Nudix_hydrolase"/>
</dbReference>
<evidence type="ECO:0000313" key="7">
    <source>
        <dbReference type="Proteomes" id="UP000250079"/>
    </source>
</evidence>
<dbReference type="AlphaFoldDB" id="A0A2Z2P316"/>
<evidence type="ECO:0000313" key="6">
    <source>
        <dbReference type="EMBL" id="ASJ74134.1"/>
    </source>
</evidence>
<reference evidence="6 7" key="1">
    <citation type="submission" date="2016-12" db="EMBL/GenBank/DDBJ databases">
        <authorList>
            <person name="Song W.-J."/>
            <person name="Kurnit D.M."/>
        </authorList>
    </citation>
    <scope>NUCLEOTIDE SEQUENCE [LARGE SCALE GENOMIC DNA]</scope>
    <source>
        <strain evidence="6 7">IMCC3135</strain>
    </source>
</reference>
<dbReference type="PROSITE" id="PS00893">
    <property type="entry name" value="NUDIX_BOX"/>
    <property type="match status" value="1"/>
</dbReference>
<dbReference type="InterPro" id="IPR022927">
    <property type="entry name" value="RppH"/>
</dbReference>
<comment type="cofactor">
    <cofactor evidence="1">
        <name>Mn(2+)</name>
        <dbReference type="ChEBI" id="CHEBI:29035"/>
    </cofactor>
</comment>
<dbReference type="KEGG" id="gai:IMCC3135_20280"/>
<dbReference type="HAMAP" id="MF_00298">
    <property type="entry name" value="Nudix_RppH"/>
    <property type="match status" value="1"/>
</dbReference>
<dbReference type="PROSITE" id="PS51462">
    <property type="entry name" value="NUDIX"/>
    <property type="match status" value="1"/>
</dbReference>
<evidence type="ECO:0000256" key="1">
    <source>
        <dbReference type="ARBA" id="ARBA00001936"/>
    </source>
</evidence>
<dbReference type="InterPro" id="IPR015797">
    <property type="entry name" value="NUDIX_hydrolase-like_dom_sf"/>
</dbReference>
<keyword evidence="3 4" id="KW-0378">Hydrolase</keyword>
<comment type="function">
    <text evidence="4">Accelerates the degradation of transcripts by removing pyrophosphate from the 5'-end of triphosphorylated RNA, leading to a more labile monophosphorylated state that can stimulate subsequent ribonuclease cleavage.</text>
</comment>
<dbReference type="GO" id="GO:0006753">
    <property type="term" value="P:nucleoside phosphate metabolic process"/>
    <property type="evidence" value="ECO:0007669"/>
    <property type="project" value="TreeGrafter"/>
</dbReference>
<dbReference type="CDD" id="cd03671">
    <property type="entry name" value="NUDIX_Ap4A_hydrolase_plant_like"/>
    <property type="match status" value="1"/>
</dbReference>
<dbReference type="NCBIfam" id="NF001936">
    <property type="entry name" value="PRK00714.1-3"/>
    <property type="match status" value="1"/>
</dbReference>
<dbReference type="NCBIfam" id="NF001938">
    <property type="entry name" value="PRK00714.1-5"/>
    <property type="match status" value="1"/>
</dbReference>
<dbReference type="RefSeq" id="WP_088919213.1">
    <property type="nucleotide sequence ID" value="NZ_CP018632.1"/>
</dbReference>
<dbReference type="GO" id="GO:0008893">
    <property type="term" value="F:guanosine-3',5'-bis(diphosphate) 3'-diphosphatase activity"/>
    <property type="evidence" value="ECO:0007669"/>
    <property type="project" value="TreeGrafter"/>
</dbReference>
<dbReference type="InterPro" id="IPR020084">
    <property type="entry name" value="NUDIX_hydrolase_CS"/>
</dbReference>